<gene>
    <name evidence="1" type="ORF">C2869_11015</name>
</gene>
<dbReference type="Proteomes" id="UP000244441">
    <property type="component" value="Chromosome"/>
</dbReference>
<dbReference type="EMBL" id="CP026604">
    <property type="protein sequence ID" value="AWB66933.1"/>
    <property type="molecule type" value="Genomic_DNA"/>
</dbReference>
<dbReference type="AlphaFoldDB" id="A0A2S0VRW3"/>
<keyword evidence="2" id="KW-1185">Reference proteome</keyword>
<reference evidence="1 2" key="1">
    <citation type="submission" date="2018-01" db="EMBL/GenBank/DDBJ databases">
        <title>Genome sequence of a Cantenovulum-like bacteria.</title>
        <authorList>
            <person name="Tan W.R."/>
            <person name="Lau N.-S."/>
            <person name="Go F."/>
            <person name="Amirul A.-A.A."/>
        </authorList>
    </citation>
    <scope>NUCLEOTIDE SEQUENCE [LARGE SCALE GENOMIC DNA]</scope>
    <source>
        <strain evidence="1 2">CCB-QB4</strain>
    </source>
</reference>
<accession>A0A2S0VRW3</accession>
<name>A0A2S0VRW3_9ALTE</name>
<protein>
    <submittedName>
        <fullName evidence="1">Uncharacterized protein</fullName>
    </submittedName>
</protein>
<proteinExistence type="predicted"/>
<dbReference type="KEGG" id="cate:C2869_11015"/>
<organism evidence="1 2">
    <name type="scientific">Saccharobesus litoralis</name>
    <dbReference type="NCBI Taxonomy" id="2172099"/>
    <lineage>
        <taxon>Bacteria</taxon>
        <taxon>Pseudomonadati</taxon>
        <taxon>Pseudomonadota</taxon>
        <taxon>Gammaproteobacteria</taxon>
        <taxon>Alteromonadales</taxon>
        <taxon>Alteromonadaceae</taxon>
        <taxon>Saccharobesus</taxon>
    </lineage>
</organism>
<evidence type="ECO:0000313" key="1">
    <source>
        <dbReference type="EMBL" id="AWB66933.1"/>
    </source>
</evidence>
<sequence>MWVSIYANAIKLTTLAFMLAEPANFQSKRVNLKYLLSMLPLEVVGCKSSFANKPHLCAIYKWLEPSKAKIRRY</sequence>
<evidence type="ECO:0000313" key="2">
    <source>
        <dbReference type="Proteomes" id="UP000244441"/>
    </source>
</evidence>